<dbReference type="Gene3D" id="3.40.50.200">
    <property type="entry name" value="Peptidase S8/S53 domain"/>
    <property type="match status" value="1"/>
</dbReference>
<evidence type="ECO:0000313" key="1">
    <source>
        <dbReference type="EMBL" id="KAF3111916.1"/>
    </source>
</evidence>
<dbReference type="Proteomes" id="UP000475325">
    <property type="component" value="Unassembled WGS sequence"/>
</dbReference>
<dbReference type="InterPro" id="IPR036852">
    <property type="entry name" value="Peptidase_S8/S53_dom_sf"/>
</dbReference>
<protein>
    <recommendedName>
        <fullName evidence="3">Peptidase S8/S53 domain-containing protein</fullName>
    </recommendedName>
</protein>
<dbReference type="SUPFAM" id="SSF52743">
    <property type="entry name" value="Subtilisin-like"/>
    <property type="match status" value="1"/>
</dbReference>
<name>A0A7C8NMK8_ORBOL</name>
<evidence type="ECO:0008006" key="3">
    <source>
        <dbReference type="Google" id="ProtNLM"/>
    </source>
</evidence>
<evidence type="ECO:0000313" key="2">
    <source>
        <dbReference type="Proteomes" id="UP000475325"/>
    </source>
</evidence>
<organism evidence="1 2">
    <name type="scientific">Orbilia oligospora</name>
    <name type="common">Nematode-trapping fungus</name>
    <name type="synonym">Arthrobotrys oligospora</name>
    <dbReference type="NCBI Taxonomy" id="2813651"/>
    <lineage>
        <taxon>Eukaryota</taxon>
        <taxon>Fungi</taxon>
        <taxon>Dikarya</taxon>
        <taxon>Ascomycota</taxon>
        <taxon>Pezizomycotina</taxon>
        <taxon>Orbiliomycetes</taxon>
        <taxon>Orbiliales</taxon>
        <taxon>Orbiliaceae</taxon>
        <taxon>Orbilia</taxon>
    </lineage>
</organism>
<accession>A0A7C8NMK8</accession>
<comment type="caution">
    <text evidence="1">The sequence shown here is derived from an EMBL/GenBank/DDBJ whole genome shotgun (WGS) entry which is preliminary data.</text>
</comment>
<dbReference type="GO" id="GO:0004252">
    <property type="term" value="F:serine-type endopeptidase activity"/>
    <property type="evidence" value="ECO:0007669"/>
    <property type="project" value="InterPro"/>
</dbReference>
<sequence length="132" mass="14581">MADVKISENIPKLGAEKTLTNLVVAGAFDKNRLNYYQSDSTFTSRVWAQGQGVSIPTWPKSYRQDNVDGGTSIASATVSGILASYLSRDLGSKNRIENAIRKLHTLPWKRNPPGPPVIQNGITPDQWLRDIK</sequence>
<dbReference type="EMBL" id="WIQW01000003">
    <property type="protein sequence ID" value="KAF3111916.1"/>
    <property type="molecule type" value="Genomic_DNA"/>
</dbReference>
<dbReference type="GO" id="GO:0006508">
    <property type="term" value="P:proteolysis"/>
    <property type="evidence" value="ECO:0007669"/>
    <property type="project" value="InterPro"/>
</dbReference>
<reference evidence="1 2" key="1">
    <citation type="submission" date="2019-06" db="EMBL/GenBank/DDBJ databases">
        <authorList>
            <person name="Palmer J.M."/>
        </authorList>
    </citation>
    <scope>NUCLEOTIDE SEQUENCE [LARGE SCALE GENOMIC DNA]</scope>
    <source>
        <strain evidence="1 2">TWF102</strain>
    </source>
</reference>
<proteinExistence type="predicted"/>
<gene>
    <name evidence="1" type="ORF">TWF102_005677</name>
</gene>
<dbReference type="AlphaFoldDB" id="A0A7C8NMK8"/>